<name>A0A0B2A1N9_9MICO</name>
<dbReference type="InterPro" id="IPR027417">
    <property type="entry name" value="P-loop_NTPase"/>
</dbReference>
<proteinExistence type="predicted"/>
<sequence>MTPERPEDHVDDAEENGVLPDTVGVDTTSIDFLGGATAQVNLVVPGAEEDDEADDDIFGDEVEMAELLAGDDDPDADQPQDEAPAPAAYPAAHEDVEDAVVIEDHEPEVHEEPAPVAEPRVQAPASFAETAPTADAAEEAADAAALAAVTAEPEASVPAASLVPAAAAADAAREPVEDAPTTRREAHHTAPVARVRETERITTPRPVAPELTSKRLGEFEADRESADLLTADRLLDQHRVTKPEPEGSWPRFMYSLTRGKVNLGDGKRAKARKELDRRISAPLSGGARFVPVLSRKGGVGKTTITTLLGMALADARDDRVIAIDANPDRGTLADRIDRPSGHTVRDLVRAHDAVTGYNDISTIVTRDQTRLDVLASETDPRVSEAFSDQDYEDVARIAAHYYSIVLTDTGTGIVHSVMGATLDAADQLVVVSGLSIDEARLASETLTWLETNGFRDQVRGAIVVLNNSRPGTPLVRASELESHFGTRVRQVVQMPYDPQIGTGSAIVYRDLQPATREAARALAAAVVAGLRGEAGAA</sequence>
<dbReference type="PANTHER" id="PTHR43384:SF14">
    <property type="entry name" value="ESX-1 SECRETION-ASSOCIATED PROTEIN ESPI"/>
    <property type="match status" value="1"/>
</dbReference>
<accession>A0A0B2A1N9</accession>
<dbReference type="InterPro" id="IPR050625">
    <property type="entry name" value="ParA/MinD_ATPase"/>
</dbReference>
<dbReference type="GO" id="GO:0005829">
    <property type="term" value="C:cytosol"/>
    <property type="evidence" value="ECO:0007669"/>
    <property type="project" value="TreeGrafter"/>
</dbReference>
<feature type="region of interest" description="Disordered" evidence="1">
    <location>
        <begin position="171"/>
        <end position="191"/>
    </location>
</feature>
<feature type="region of interest" description="Disordered" evidence="1">
    <location>
        <begin position="1"/>
        <end position="23"/>
    </location>
</feature>
<dbReference type="AlphaFoldDB" id="A0A0B2A1N9"/>
<keyword evidence="4" id="KW-1185">Reference proteome</keyword>
<dbReference type="GO" id="GO:0005524">
    <property type="term" value="F:ATP binding"/>
    <property type="evidence" value="ECO:0007669"/>
    <property type="project" value="TreeGrafter"/>
</dbReference>
<dbReference type="Gene3D" id="3.40.50.300">
    <property type="entry name" value="P-loop containing nucleotide triphosphate hydrolases"/>
    <property type="match status" value="1"/>
</dbReference>
<feature type="domain" description="CobQ/CobB/MinD/ParA nucleotide binding" evidence="2">
    <location>
        <begin position="292"/>
        <end position="498"/>
    </location>
</feature>
<dbReference type="PANTHER" id="PTHR43384">
    <property type="entry name" value="SEPTUM SITE-DETERMINING PROTEIN MIND HOMOLOG, CHLOROPLASTIC-RELATED"/>
    <property type="match status" value="1"/>
</dbReference>
<dbReference type="GO" id="GO:0051782">
    <property type="term" value="P:negative regulation of cell division"/>
    <property type="evidence" value="ECO:0007669"/>
    <property type="project" value="TreeGrafter"/>
</dbReference>
<dbReference type="STRING" id="1348253.LK09_13980"/>
<dbReference type="GO" id="GO:0016887">
    <property type="term" value="F:ATP hydrolysis activity"/>
    <property type="evidence" value="ECO:0007669"/>
    <property type="project" value="TreeGrafter"/>
</dbReference>
<dbReference type="Pfam" id="PF01656">
    <property type="entry name" value="CbiA"/>
    <property type="match status" value="1"/>
</dbReference>
<comment type="caution">
    <text evidence="3">The sequence shown here is derived from an EMBL/GenBank/DDBJ whole genome shotgun (WGS) entry which is preliminary data.</text>
</comment>
<dbReference type="InterPro" id="IPR002586">
    <property type="entry name" value="CobQ/CobB/MinD/ParA_Nub-bd_dom"/>
</dbReference>
<feature type="compositionally biased region" description="Low complexity" evidence="1">
    <location>
        <begin position="81"/>
        <end position="91"/>
    </location>
</feature>
<evidence type="ECO:0000313" key="4">
    <source>
        <dbReference type="Proteomes" id="UP000031030"/>
    </source>
</evidence>
<evidence type="ECO:0000259" key="2">
    <source>
        <dbReference type="Pfam" id="PF01656"/>
    </source>
</evidence>
<reference evidence="3 4" key="1">
    <citation type="submission" date="2014-11" db="EMBL/GenBank/DDBJ databases">
        <title>Genome sequence of Microbacterium mangrovi MUSC 115(T).</title>
        <authorList>
            <person name="Lee L.-H."/>
        </authorList>
    </citation>
    <scope>NUCLEOTIDE SEQUENCE [LARGE SCALE GENOMIC DNA]</scope>
    <source>
        <strain evidence="3 4">MUSC 115</strain>
    </source>
</reference>
<protein>
    <recommendedName>
        <fullName evidence="2">CobQ/CobB/MinD/ParA nucleotide binding domain-containing protein</fullName>
    </recommendedName>
</protein>
<dbReference type="GO" id="GO:0009898">
    <property type="term" value="C:cytoplasmic side of plasma membrane"/>
    <property type="evidence" value="ECO:0007669"/>
    <property type="project" value="TreeGrafter"/>
</dbReference>
<feature type="compositionally biased region" description="Acidic residues" evidence="1">
    <location>
        <begin position="66"/>
        <end position="80"/>
    </location>
</feature>
<dbReference type="SUPFAM" id="SSF52540">
    <property type="entry name" value="P-loop containing nucleoside triphosphate hydrolases"/>
    <property type="match status" value="1"/>
</dbReference>
<feature type="region of interest" description="Disordered" evidence="1">
    <location>
        <begin position="66"/>
        <end position="91"/>
    </location>
</feature>
<evidence type="ECO:0000256" key="1">
    <source>
        <dbReference type="SAM" id="MobiDB-lite"/>
    </source>
</evidence>
<dbReference type="EMBL" id="JTDK01000012">
    <property type="protein sequence ID" value="KHK96961.1"/>
    <property type="molecule type" value="Genomic_DNA"/>
</dbReference>
<organism evidence="3 4">
    <name type="scientific">Microbacterium mangrovi</name>
    <dbReference type="NCBI Taxonomy" id="1348253"/>
    <lineage>
        <taxon>Bacteria</taxon>
        <taxon>Bacillati</taxon>
        <taxon>Actinomycetota</taxon>
        <taxon>Actinomycetes</taxon>
        <taxon>Micrococcales</taxon>
        <taxon>Microbacteriaceae</taxon>
        <taxon>Microbacterium</taxon>
    </lineage>
</organism>
<evidence type="ECO:0000313" key="3">
    <source>
        <dbReference type="EMBL" id="KHK96961.1"/>
    </source>
</evidence>
<dbReference type="Proteomes" id="UP000031030">
    <property type="component" value="Unassembled WGS sequence"/>
</dbReference>
<gene>
    <name evidence="3" type="ORF">LK09_13980</name>
</gene>